<dbReference type="AlphaFoldDB" id="A0A4S8LJE7"/>
<reference evidence="1 2" key="1">
    <citation type="journal article" date="2019" name="Nat. Ecol. Evol.">
        <title>Megaphylogeny resolves global patterns of mushroom evolution.</title>
        <authorList>
            <person name="Varga T."/>
            <person name="Krizsan K."/>
            <person name="Foldi C."/>
            <person name="Dima B."/>
            <person name="Sanchez-Garcia M."/>
            <person name="Sanchez-Ramirez S."/>
            <person name="Szollosi G.J."/>
            <person name="Szarkandi J.G."/>
            <person name="Papp V."/>
            <person name="Albert L."/>
            <person name="Andreopoulos W."/>
            <person name="Angelini C."/>
            <person name="Antonin V."/>
            <person name="Barry K.W."/>
            <person name="Bougher N.L."/>
            <person name="Buchanan P."/>
            <person name="Buyck B."/>
            <person name="Bense V."/>
            <person name="Catcheside P."/>
            <person name="Chovatia M."/>
            <person name="Cooper J."/>
            <person name="Damon W."/>
            <person name="Desjardin D."/>
            <person name="Finy P."/>
            <person name="Geml J."/>
            <person name="Haridas S."/>
            <person name="Hughes K."/>
            <person name="Justo A."/>
            <person name="Karasinski D."/>
            <person name="Kautmanova I."/>
            <person name="Kiss B."/>
            <person name="Kocsube S."/>
            <person name="Kotiranta H."/>
            <person name="LaButti K.M."/>
            <person name="Lechner B.E."/>
            <person name="Liimatainen K."/>
            <person name="Lipzen A."/>
            <person name="Lukacs Z."/>
            <person name="Mihaltcheva S."/>
            <person name="Morgado L.N."/>
            <person name="Niskanen T."/>
            <person name="Noordeloos M.E."/>
            <person name="Ohm R.A."/>
            <person name="Ortiz-Santana B."/>
            <person name="Ovrebo C."/>
            <person name="Racz N."/>
            <person name="Riley R."/>
            <person name="Savchenko A."/>
            <person name="Shiryaev A."/>
            <person name="Soop K."/>
            <person name="Spirin V."/>
            <person name="Szebenyi C."/>
            <person name="Tomsovsky M."/>
            <person name="Tulloss R.E."/>
            <person name="Uehling J."/>
            <person name="Grigoriev I.V."/>
            <person name="Vagvolgyi C."/>
            <person name="Papp T."/>
            <person name="Martin F.M."/>
            <person name="Miettinen O."/>
            <person name="Hibbett D.S."/>
            <person name="Nagy L.G."/>
        </authorList>
    </citation>
    <scope>NUCLEOTIDE SEQUENCE [LARGE SCALE GENOMIC DNA]</scope>
    <source>
        <strain evidence="1 2">CBS 962.96</strain>
    </source>
</reference>
<keyword evidence="2" id="KW-1185">Reference proteome</keyword>
<dbReference type="EMBL" id="ML179397">
    <property type="protein sequence ID" value="THU88748.1"/>
    <property type="molecule type" value="Genomic_DNA"/>
</dbReference>
<feature type="non-terminal residue" evidence="1">
    <location>
        <position position="1"/>
    </location>
</feature>
<sequence length="147" mass="16711">KLHIPYPENAHGFYYFYKPSENVPKFAGGIRFRVCSSPDPENFQDGYDLLGNSGLPWQLSNFALAIEPFYKPFGEELVRNGELKPEVLEQCRELARSAKLLHAPHQTVVYALKQPFPMILGQATARIWVANEKRLVALTLRNQVLAP</sequence>
<protein>
    <submittedName>
        <fullName evidence="1">Uncharacterized protein</fullName>
    </submittedName>
</protein>
<name>A0A4S8LJE7_DENBC</name>
<proteinExistence type="predicted"/>
<accession>A0A4S8LJE7</accession>
<feature type="non-terminal residue" evidence="1">
    <location>
        <position position="147"/>
    </location>
</feature>
<dbReference type="Proteomes" id="UP000297245">
    <property type="component" value="Unassembled WGS sequence"/>
</dbReference>
<evidence type="ECO:0000313" key="2">
    <source>
        <dbReference type="Proteomes" id="UP000297245"/>
    </source>
</evidence>
<dbReference type="OrthoDB" id="2961574at2759"/>
<evidence type="ECO:0000313" key="1">
    <source>
        <dbReference type="EMBL" id="THU88748.1"/>
    </source>
</evidence>
<gene>
    <name evidence="1" type="ORF">K435DRAFT_587250</name>
</gene>
<organism evidence="1 2">
    <name type="scientific">Dendrothele bispora (strain CBS 962.96)</name>
    <dbReference type="NCBI Taxonomy" id="1314807"/>
    <lineage>
        <taxon>Eukaryota</taxon>
        <taxon>Fungi</taxon>
        <taxon>Dikarya</taxon>
        <taxon>Basidiomycota</taxon>
        <taxon>Agaricomycotina</taxon>
        <taxon>Agaricomycetes</taxon>
        <taxon>Agaricomycetidae</taxon>
        <taxon>Agaricales</taxon>
        <taxon>Agaricales incertae sedis</taxon>
        <taxon>Dendrothele</taxon>
    </lineage>
</organism>